<sequence length="159" mass="16986">MAKGTITTMSCDPTTNGFQFTENYVLGPSGEELTMLDGTNTWQRTNVYVGGRLMATYDQAGLHFHLTDPLGTRRAQLSGNLTSSDQTLPLGQAELYCQSLPFGDQQSCTPAPNAPSSSDDATPLHFTGKECCLPHKSFLCSAAIAGNPACAPRRPLQQG</sequence>
<dbReference type="EMBL" id="CABQ01000033">
    <property type="protein sequence ID" value="CBI06878.1"/>
    <property type="molecule type" value="Genomic_DNA"/>
</dbReference>
<gene>
    <name evidence="1" type="ORF">CARN6_0159</name>
</gene>
<accession>E6QI13</accession>
<comment type="caution">
    <text evidence="1">The sequence shown here is derived from an EMBL/GenBank/DDBJ whole genome shotgun (WGS) entry which is preliminary data.</text>
</comment>
<reference evidence="1" key="1">
    <citation type="submission" date="2009-10" db="EMBL/GenBank/DDBJ databases">
        <title>Diversity of trophic interactions inside an arsenic-rich microbial ecosystem.</title>
        <authorList>
            <person name="Bertin P.N."/>
            <person name="Heinrich-Salmeron A."/>
            <person name="Pelletier E."/>
            <person name="Goulhen-Chollet F."/>
            <person name="Arsene-Ploetze F."/>
            <person name="Gallien S."/>
            <person name="Calteau A."/>
            <person name="Vallenet D."/>
            <person name="Casiot C."/>
            <person name="Chane-Woon-Ming B."/>
            <person name="Giloteaux L."/>
            <person name="Barakat M."/>
            <person name="Bonnefoy V."/>
            <person name="Bruneel O."/>
            <person name="Chandler M."/>
            <person name="Cleiss J."/>
            <person name="Duran R."/>
            <person name="Elbaz-Poulichet F."/>
            <person name="Fonknechten N."/>
            <person name="Lauga B."/>
            <person name="Mornico D."/>
            <person name="Ortet P."/>
            <person name="Schaeffer C."/>
            <person name="Siguier P."/>
            <person name="Alexander Thil Smith A."/>
            <person name="Van Dorsselaer A."/>
            <person name="Weissenbach J."/>
            <person name="Medigue C."/>
            <person name="Le Paslier D."/>
        </authorList>
    </citation>
    <scope>NUCLEOTIDE SEQUENCE</scope>
</reference>
<evidence type="ECO:0000313" key="1">
    <source>
        <dbReference type="EMBL" id="CBI06878.1"/>
    </source>
</evidence>
<dbReference type="AlphaFoldDB" id="E6QI13"/>
<name>E6QI13_9ZZZZ</name>
<protein>
    <submittedName>
        <fullName evidence="1">Uncharacterized protein</fullName>
    </submittedName>
</protein>
<organism evidence="1">
    <name type="scientific">mine drainage metagenome</name>
    <dbReference type="NCBI Taxonomy" id="410659"/>
    <lineage>
        <taxon>unclassified sequences</taxon>
        <taxon>metagenomes</taxon>
        <taxon>ecological metagenomes</taxon>
    </lineage>
</organism>
<proteinExistence type="predicted"/>